<dbReference type="Gene3D" id="3.90.70.80">
    <property type="match status" value="1"/>
</dbReference>
<protein>
    <recommendedName>
        <fullName evidence="3">Ubiquitin thioesterase OTU</fullName>
        <ecNumber evidence="3">3.4.19.12</ecNumber>
    </recommendedName>
</protein>
<dbReference type="GO" id="GO:0016579">
    <property type="term" value="P:protein deubiquitination"/>
    <property type="evidence" value="ECO:0007669"/>
    <property type="project" value="TreeGrafter"/>
</dbReference>
<dbReference type="Pfam" id="PF02338">
    <property type="entry name" value="OTU"/>
    <property type="match status" value="1"/>
</dbReference>
<feature type="domain" description="OTU" evidence="4">
    <location>
        <begin position="184"/>
        <end position="323"/>
    </location>
</feature>
<keyword evidence="3" id="KW-0833">Ubl conjugation pathway</keyword>
<dbReference type="GO" id="GO:0030968">
    <property type="term" value="P:endoplasmic reticulum unfolded protein response"/>
    <property type="evidence" value="ECO:0007669"/>
    <property type="project" value="TreeGrafter"/>
</dbReference>
<dbReference type="OrthoDB" id="409956at2759"/>
<evidence type="ECO:0000313" key="5">
    <source>
        <dbReference type="EMBL" id="KAF6150370.1"/>
    </source>
</evidence>
<dbReference type="EMBL" id="JACGCM010001747">
    <property type="protein sequence ID" value="KAF6150370.1"/>
    <property type="molecule type" value="Genomic_DNA"/>
</dbReference>
<comment type="subcellular location">
    <subcellularLocation>
        <location evidence="3">Cytoplasm</location>
    </subcellularLocation>
</comment>
<organism evidence="5 6">
    <name type="scientific">Kingdonia uniflora</name>
    <dbReference type="NCBI Taxonomy" id="39325"/>
    <lineage>
        <taxon>Eukaryota</taxon>
        <taxon>Viridiplantae</taxon>
        <taxon>Streptophyta</taxon>
        <taxon>Embryophyta</taxon>
        <taxon>Tracheophyta</taxon>
        <taxon>Spermatophyta</taxon>
        <taxon>Magnoliopsida</taxon>
        <taxon>Ranunculales</taxon>
        <taxon>Circaeasteraceae</taxon>
        <taxon>Kingdonia</taxon>
    </lineage>
</organism>
<comment type="function">
    <text evidence="3">Hydrolase that can remove conjugated ubiquitin from proteins and may therefore play an important regulatory role at the level of protein turnover by preventing degradation.</text>
</comment>
<proteinExistence type="predicted"/>
<comment type="catalytic activity">
    <reaction evidence="1 3">
        <text>Thiol-dependent hydrolysis of ester, thioester, amide, peptide and isopeptide bonds formed by the C-terminal Gly of ubiquitin (a 76-residue protein attached to proteins as an intracellular targeting signal).</text>
        <dbReference type="EC" id="3.4.19.12"/>
    </reaction>
</comment>
<dbReference type="GO" id="GO:0036503">
    <property type="term" value="P:ERAD pathway"/>
    <property type="evidence" value="ECO:0007669"/>
    <property type="project" value="TreeGrafter"/>
</dbReference>
<dbReference type="EC" id="3.4.19.12" evidence="3"/>
<evidence type="ECO:0000256" key="2">
    <source>
        <dbReference type="ARBA" id="ARBA00022801"/>
    </source>
</evidence>
<keyword evidence="2 3" id="KW-0378">Hydrolase</keyword>
<comment type="caution">
    <text evidence="5">The sequence shown here is derived from an EMBL/GenBank/DDBJ whole genome shotgun (WGS) entry which is preliminary data.</text>
</comment>
<name>A0A7J7M6D9_9MAGN</name>
<keyword evidence="3" id="KW-0788">Thiol protease</keyword>
<accession>A0A7J7M6D9</accession>
<dbReference type="Proteomes" id="UP000541444">
    <property type="component" value="Unassembled WGS sequence"/>
</dbReference>
<dbReference type="PROSITE" id="PS50802">
    <property type="entry name" value="OTU"/>
    <property type="match status" value="1"/>
</dbReference>
<dbReference type="GO" id="GO:0005829">
    <property type="term" value="C:cytosol"/>
    <property type="evidence" value="ECO:0007669"/>
    <property type="project" value="TreeGrafter"/>
</dbReference>
<evidence type="ECO:0000259" key="4">
    <source>
        <dbReference type="PROSITE" id="PS50802"/>
    </source>
</evidence>
<keyword evidence="3" id="KW-0645">Protease</keyword>
<evidence type="ECO:0000256" key="1">
    <source>
        <dbReference type="ARBA" id="ARBA00000707"/>
    </source>
</evidence>
<evidence type="ECO:0000256" key="3">
    <source>
        <dbReference type="RuleBase" id="RU367104"/>
    </source>
</evidence>
<dbReference type="FunFam" id="3.90.70.80:FF:000007">
    <property type="entry name" value="OTU domain-containing protein"/>
    <property type="match status" value="1"/>
</dbReference>
<keyword evidence="3" id="KW-0963">Cytoplasm</keyword>
<dbReference type="CDD" id="cd22760">
    <property type="entry name" value="OTU_plant_OTU4-like"/>
    <property type="match status" value="1"/>
</dbReference>
<evidence type="ECO:0000313" key="6">
    <source>
        <dbReference type="Proteomes" id="UP000541444"/>
    </source>
</evidence>
<dbReference type="AlphaFoldDB" id="A0A7J7M6D9"/>
<dbReference type="GO" id="GO:0004843">
    <property type="term" value="F:cysteine-type deubiquitinase activity"/>
    <property type="evidence" value="ECO:0007669"/>
    <property type="project" value="UniProtKB-UniRule"/>
</dbReference>
<dbReference type="GO" id="GO:0005634">
    <property type="term" value="C:nucleus"/>
    <property type="evidence" value="ECO:0007669"/>
    <property type="project" value="TreeGrafter"/>
</dbReference>
<dbReference type="SUPFAM" id="SSF54001">
    <property type="entry name" value="Cysteine proteinases"/>
    <property type="match status" value="1"/>
</dbReference>
<dbReference type="InterPro" id="IPR038765">
    <property type="entry name" value="Papain-like_cys_pep_sf"/>
</dbReference>
<dbReference type="InterPro" id="IPR003323">
    <property type="entry name" value="OTU_dom"/>
</dbReference>
<reference evidence="5 6" key="1">
    <citation type="journal article" date="2020" name="IScience">
        <title>Genome Sequencing of the Endangered Kingdonia uniflora (Circaeasteraceae, Ranunculales) Reveals Potential Mechanisms of Evolutionary Specialization.</title>
        <authorList>
            <person name="Sun Y."/>
            <person name="Deng T."/>
            <person name="Zhang A."/>
            <person name="Moore M.J."/>
            <person name="Landis J.B."/>
            <person name="Lin N."/>
            <person name="Zhang H."/>
            <person name="Zhang X."/>
            <person name="Huang J."/>
            <person name="Zhang X."/>
            <person name="Sun H."/>
            <person name="Wang H."/>
        </authorList>
    </citation>
    <scope>NUCLEOTIDE SEQUENCE [LARGE SCALE GENOMIC DNA]</scope>
    <source>
        <strain evidence="5">TB1705</strain>
        <tissue evidence="5">Leaf</tissue>
    </source>
</reference>
<dbReference type="PANTHER" id="PTHR13312">
    <property type="entry name" value="HIV-INDUCED PROTEIN-7-LIKE PROTEASE"/>
    <property type="match status" value="1"/>
</dbReference>
<keyword evidence="6" id="KW-1185">Reference proteome</keyword>
<sequence length="327" mass="36628">MLGALYARPKPWILTALTYAYGGTHHRYSTNPLSFVSSAFIGGGNRCRRLHSSACRIGSRTPSIWHAILPSGDGEYRNGSCFGGGEYRNGNRSVFHHEQKGEGSWSAGLDVRPARWLHSSESAWLLFGVCGCLAPLDCPVGEYLEKVKDEVSIVGGCTVEIGLEEEKKVKVEKKKKNKCSSLDYRVTGVTADGRCLFRALSYGSCIKRGEETPDDNRQRELADDLRAKVVDELLKRREETEWFIEGDFDEYVKNIQRPNAWGGEPELLMASHVLRMSISVFMIDKSSCDLIHIASYGEDYGKDEIPIKVVFHGYGHYDVLETFSEKV</sequence>
<dbReference type="InterPro" id="IPR047947">
    <property type="entry name" value="OTU4_OTU"/>
</dbReference>
<gene>
    <name evidence="5" type="ORF">GIB67_034069</name>
</gene>
<dbReference type="PANTHER" id="PTHR13312:SF6">
    <property type="entry name" value="UBIQUITIN THIOESTERASE OTU"/>
    <property type="match status" value="1"/>
</dbReference>